<reference evidence="2" key="3">
    <citation type="journal article" date="2017" name="Nature">
        <title>Genome sequence of the progenitor of the wheat D genome Aegilops tauschii.</title>
        <authorList>
            <person name="Luo M.C."/>
            <person name="Gu Y.Q."/>
            <person name="Puiu D."/>
            <person name="Wang H."/>
            <person name="Twardziok S.O."/>
            <person name="Deal K.R."/>
            <person name="Huo N."/>
            <person name="Zhu T."/>
            <person name="Wang L."/>
            <person name="Wang Y."/>
            <person name="McGuire P.E."/>
            <person name="Liu S."/>
            <person name="Long H."/>
            <person name="Ramasamy R.K."/>
            <person name="Rodriguez J.C."/>
            <person name="Van S.L."/>
            <person name="Yuan L."/>
            <person name="Wang Z."/>
            <person name="Xia Z."/>
            <person name="Xiao L."/>
            <person name="Anderson O.D."/>
            <person name="Ouyang S."/>
            <person name="Liang Y."/>
            <person name="Zimin A.V."/>
            <person name="Pertea G."/>
            <person name="Qi P."/>
            <person name="Bennetzen J.L."/>
            <person name="Dai X."/>
            <person name="Dawson M.W."/>
            <person name="Muller H.G."/>
            <person name="Kugler K."/>
            <person name="Rivarola-Duarte L."/>
            <person name="Spannagl M."/>
            <person name="Mayer K.F.X."/>
            <person name="Lu F.H."/>
            <person name="Bevan M.W."/>
            <person name="Leroy P."/>
            <person name="Li P."/>
            <person name="You F.M."/>
            <person name="Sun Q."/>
            <person name="Liu Z."/>
            <person name="Lyons E."/>
            <person name="Wicker T."/>
            <person name="Salzberg S.L."/>
            <person name="Devos K.M."/>
            <person name="Dvorak J."/>
        </authorList>
    </citation>
    <scope>NUCLEOTIDE SEQUENCE [LARGE SCALE GENOMIC DNA]</scope>
    <source>
        <strain evidence="2">cv. AL8/78</strain>
    </source>
</reference>
<reference evidence="3" key="1">
    <citation type="journal article" date="2014" name="Science">
        <title>Ancient hybridizations among the ancestral genomes of bread wheat.</title>
        <authorList>
            <consortium name="International Wheat Genome Sequencing Consortium,"/>
            <person name="Marcussen T."/>
            <person name="Sandve S.R."/>
            <person name="Heier L."/>
            <person name="Spannagl M."/>
            <person name="Pfeifer M."/>
            <person name="Jakobsen K.S."/>
            <person name="Wulff B.B."/>
            <person name="Steuernagel B."/>
            <person name="Mayer K.F."/>
            <person name="Olsen O.A."/>
        </authorList>
    </citation>
    <scope>NUCLEOTIDE SEQUENCE [LARGE SCALE GENOMIC DNA]</scope>
    <source>
        <strain evidence="3">cv. AL8/78</strain>
    </source>
</reference>
<protein>
    <recommendedName>
        <fullName evidence="4">Lipoprotein</fullName>
    </recommendedName>
</protein>
<organism evidence="2 3">
    <name type="scientific">Aegilops tauschii subsp. strangulata</name>
    <name type="common">Goatgrass</name>
    <dbReference type="NCBI Taxonomy" id="200361"/>
    <lineage>
        <taxon>Eukaryota</taxon>
        <taxon>Viridiplantae</taxon>
        <taxon>Streptophyta</taxon>
        <taxon>Embryophyta</taxon>
        <taxon>Tracheophyta</taxon>
        <taxon>Spermatophyta</taxon>
        <taxon>Magnoliopsida</taxon>
        <taxon>Liliopsida</taxon>
        <taxon>Poales</taxon>
        <taxon>Poaceae</taxon>
        <taxon>BOP clade</taxon>
        <taxon>Pooideae</taxon>
        <taxon>Triticodae</taxon>
        <taxon>Triticeae</taxon>
        <taxon>Triticinae</taxon>
        <taxon>Aegilops</taxon>
    </lineage>
</organism>
<keyword evidence="3" id="KW-1185">Reference proteome</keyword>
<accession>A0A452YZA6</accession>
<evidence type="ECO:0000256" key="1">
    <source>
        <dbReference type="SAM" id="SignalP"/>
    </source>
</evidence>
<dbReference type="Gramene" id="AET1Gv20580500.7">
    <property type="protein sequence ID" value="AET1Gv20580500.7"/>
    <property type="gene ID" value="AET1Gv20580500"/>
</dbReference>
<reference evidence="3" key="2">
    <citation type="journal article" date="2017" name="Nat. Plants">
        <title>The Aegilops tauschii genome reveals multiple impacts of transposons.</title>
        <authorList>
            <person name="Zhao G."/>
            <person name="Zou C."/>
            <person name="Li K."/>
            <person name="Wang K."/>
            <person name="Li T."/>
            <person name="Gao L."/>
            <person name="Zhang X."/>
            <person name="Wang H."/>
            <person name="Yang Z."/>
            <person name="Liu X."/>
            <person name="Jiang W."/>
            <person name="Mao L."/>
            <person name="Kong X."/>
            <person name="Jiao Y."/>
            <person name="Jia J."/>
        </authorList>
    </citation>
    <scope>NUCLEOTIDE SEQUENCE [LARGE SCALE GENOMIC DNA]</scope>
    <source>
        <strain evidence="3">cv. AL8/78</strain>
    </source>
</reference>
<reference evidence="2" key="5">
    <citation type="journal article" date="2021" name="G3 (Bethesda)">
        <title>Aegilops tauschii genome assembly Aet v5.0 features greater sequence contiguity and improved annotation.</title>
        <authorList>
            <person name="Wang L."/>
            <person name="Zhu T."/>
            <person name="Rodriguez J.C."/>
            <person name="Deal K.R."/>
            <person name="Dubcovsky J."/>
            <person name="McGuire P.E."/>
            <person name="Lux T."/>
            <person name="Spannagl M."/>
            <person name="Mayer K.F.X."/>
            <person name="Baldrich P."/>
            <person name="Meyers B.C."/>
            <person name="Huo N."/>
            <person name="Gu Y.Q."/>
            <person name="Zhou H."/>
            <person name="Devos K.M."/>
            <person name="Bennetzen J.L."/>
            <person name="Unver T."/>
            <person name="Budak H."/>
            <person name="Gulick P.J."/>
            <person name="Galiba G."/>
            <person name="Kalapos B."/>
            <person name="Nelson D.R."/>
            <person name="Li P."/>
            <person name="You F.M."/>
            <person name="Luo M.C."/>
            <person name="Dvorak J."/>
        </authorList>
    </citation>
    <scope>NUCLEOTIDE SEQUENCE [LARGE SCALE GENOMIC DNA]</scope>
    <source>
        <strain evidence="2">cv. AL8/78</strain>
    </source>
</reference>
<evidence type="ECO:0000313" key="2">
    <source>
        <dbReference type="EnsemblPlants" id="AET1Gv20580500.7"/>
    </source>
</evidence>
<sequence>MIRALVSIPLLFFSSCGNLVQSWRPNFISADLFYQSLGFPPLPLITSSNPPDLLSSLQTPVHAKIRTELSCTQDQETSVWSYPFQKNMLNIFSIFVQGMLDRITLNLAQFFVYWKSIS</sequence>
<evidence type="ECO:0008006" key="4">
    <source>
        <dbReference type="Google" id="ProtNLM"/>
    </source>
</evidence>
<name>A0A452YZA6_AEGTS</name>
<dbReference type="AlphaFoldDB" id="A0A452YZA6"/>
<keyword evidence="1" id="KW-0732">Signal</keyword>
<feature type="chain" id="PRO_5046725921" description="Lipoprotein" evidence="1">
    <location>
        <begin position="23"/>
        <end position="118"/>
    </location>
</feature>
<reference evidence="2" key="4">
    <citation type="submission" date="2019-03" db="UniProtKB">
        <authorList>
            <consortium name="EnsemblPlants"/>
        </authorList>
    </citation>
    <scope>IDENTIFICATION</scope>
</reference>
<proteinExistence type="predicted"/>
<feature type="signal peptide" evidence="1">
    <location>
        <begin position="1"/>
        <end position="22"/>
    </location>
</feature>
<dbReference type="PROSITE" id="PS51257">
    <property type="entry name" value="PROKAR_LIPOPROTEIN"/>
    <property type="match status" value="1"/>
</dbReference>
<dbReference type="Proteomes" id="UP000015105">
    <property type="component" value="Chromosome 1D"/>
</dbReference>
<dbReference type="EnsemblPlants" id="AET1Gv20580500.7">
    <property type="protein sequence ID" value="AET1Gv20580500.7"/>
    <property type="gene ID" value="AET1Gv20580500"/>
</dbReference>
<evidence type="ECO:0000313" key="3">
    <source>
        <dbReference type="Proteomes" id="UP000015105"/>
    </source>
</evidence>